<comment type="caution">
    <text evidence="4">The sequence shown here is derived from an EMBL/GenBank/DDBJ whole genome shotgun (WGS) entry which is preliminary data.</text>
</comment>
<dbReference type="InterPro" id="IPR005814">
    <property type="entry name" value="Aminotrans_3"/>
</dbReference>
<proteinExistence type="predicted"/>
<keyword evidence="3 4" id="KW-0808">Transferase</keyword>
<evidence type="ECO:0000256" key="3">
    <source>
        <dbReference type="ARBA" id="ARBA00022679"/>
    </source>
</evidence>
<dbReference type="Gene3D" id="3.40.640.10">
    <property type="entry name" value="Type I PLP-dependent aspartate aminotransferase-like (Major domain)"/>
    <property type="match status" value="1"/>
</dbReference>
<dbReference type="RefSeq" id="WP_164357469.1">
    <property type="nucleotide sequence ID" value="NZ_JAAGME010000703.1"/>
</dbReference>
<organism evidence="4 5">
    <name type="scientific">Streptomyces microflavus</name>
    <name type="common">Streptomyces lipmanii</name>
    <dbReference type="NCBI Taxonomy" id="1919"/>
    <lineage>
        <taxon>Bacteria</taxon>
        <taxon>Bacillati</taxon>
        <taxon>Actinomycetota</taxon>
        <taxon>Actinomycetes</taxon>
        <taxon>Kitasatosporales</taxon>
        <taxon>Streptomycetaceae</taxon>
        <taxon>Streptomyces</taxon>
    </lineage>
</organism>
<keyword evidence="2 4" id="KW-0032">Aminotransferase</keyword>
<dbReference type="Pfam" id="PF00202">
    <property type="entry name" value="Aminotran_3"/>
    <property type="match status" value="1"/>
</dbReference>
<dbReference type="SUPFAM" id="SSF53383">
    <property type="entry name" value="PLP-dependent transferases"/>
    <property type="match status" value="1"/>
</dbReference>
<dbReference type="GO" id="GO:0008483">
    <property type="term" value="F:transaminase activity"/>
    <property type="evidence" value="ECO:0007669"/>
    <property type="project" value="UniProtKB-KW"/>
</dbReference>
<evidence type="ECO:0000256" key="2">
    <source>
        <dbReference type="ARBA" id="ARBA00022576"/>
    </source>
</evidence>
<accession>A0A6N9V7C8</accession>
<sequence length="67" mass="6865">GALALTGQPAKQAPFLPLPGEVTHVPYGDAEALRAAVTEETAAVFLEPIQGENGVVVPPAGYLRAAR</sequence>
<dbReference type="PANTHER" id="PTHR11986:SF79">
    <property type="entry name" value="ACETYLORNITHINE AMINOTRANSFERASE, MITOCHONDRIAL"/>
    <property type="match status" value="1"/>
</dbReference>
<evidence type="ECO:0000313" key="5">
    <source>
        <dbReference type="Proteomes" id="UP000471648"/>
    </source>
</evidence>
<dbReference type="GO" id="GO:0042802">
    <property type="term" value="F:identical protein binding"/>
    <property type="evidence" value="ECO:0007669"/>
    <property type="project" value="TreeGrafter"/>
</dbReference>
<evidence type="ECO:0000256" key="1">
    <source>
        <dbReference type="ARBA" id="ARBA00001933"/>
    </source>
</evidence>
<gene>
    <name evidence="4" type="ORF">G3I39_16235</name>
</gene>
<dbReference type="EMBL" id="JAAGME010000703">
    <property type="protein sequence ID" value="NEB68583.1"/>
    <property type="molecule type" value="Genomic_DNA"/>
</dbReference>
<dbReference type="GO" id="GO:0030170">
    <property type="term" value="F:pyridoxal phosphate binding"/>
    <property type="evidence" value="ECO:0007669"/>
    <property type="project" value="InterPro"/>
</dbReference>
<evidence type="ECO:0000313" key="4">
    <source>
        <dbReference type="EMBL" id="NEB68583.1"/>
    </source>
</evidence>
<dbReference type="Proteomes" id="UP000471648">
    <property type="component" value="Unassembled WGS sequence"/>
</dbReference>
<feature type="non-terminal residue" evidence="4">
    <location>
        <position position="1"/>
    </location>
</feature>
<name>A0A6N9V7C8_STRMI</name>
<feature type="non-terminal residue" evidence="4">
    <location>
        <position position="67"/>
    </location>
</feature>
<comment type="cofactor">
    <cofactor evidence="1">
        <name>pyridoxal 5'-phosphate</name>
        <dbReference type="ChEBI" id="CHEBI:597326"/>
    </cofactor>
</comment>
<dbReference type="InterPro" id="IPR015421">
    <property type="entry name" value="PyrdxlP-dep_Trfase_major"/>
</dbReference>
<protein>
    <submittedName>
        <fullName evidence="4">Aminotransferase class III-fold pyridoxal phosphate-dependent enzyme</fullName>
    </submittedName>
</protein>
<dbReference type="PANTHER" id="PTHR11986">
    <property type="entry name" value="AMINOTRANSFERASE CLASS III"/>
    <property type="match status" value="1"/>
</dbReference>
<reference evidence="4 5" key="1">
    <citation type="submission" date="2020-01" db="EMBL/GenBank/DDBJ databases">
        <title>Insect and environment-associated Actinomycetes.</title>
        <authorList>
            <person name="Currrie C."/>
            <person name="Chevrette M."/>
            <person name="Carlson C."/>
            <person name="Stubbendieck R."/>
            <person name="Wendt-Pienkowski E."/>
        </authorList>
    </citation>
    <scope>NUCLEOTIDE SEQUENCE [LARGE SCALE GENOMIC DNA]</scope>
    <source>
        <strain evidence="4 5">SID14438</strain>
    </source>
</reference>
<dbReference type="InterPro" id="IPR015424">
    <property type="entry name" value="PyrdxlP-dep_Trfase"/>
</dbReference>
<dbReference type="AlphaFoldDB" id="A0A6N9V7C8"/>
<dbReference type="InterPro" id="IPR050103">
    <property type="entry name" value="Class-III_PLP-dep_AT"/>
</dbReference>